<dbReference type="AlphaFoldDB" id="A0A2G5E222"/>
<organism evidence="2 3">
    <name type="scientific">Aquilegia coerulea</name>
    <name type="common">Rocky mountain columbine</name>
    <dbReference type="NCBI Taxonomy" id="218851"/>
    <lineage>
        <taxon>Eukaryota</taxon>
        <taxon>Viridiplantae</taxon>
        <taxon>Streptophyta</taxon>
        <taxon>Embryophyta</taxon>
        <taxon>Tracheophyta</taxon>
        <taxon>Spermatophyta</taxon>
        <taxon>Magnoliopsida</taxon>
        <taxon>Ranunculales</taxon>
        <taxon>Ranunculaceae</taxon>
        <taxon>Thalictroideae</taxon>
        <taxon>Aquilegia</taxon>
    </lineage>
</organism>
<evidence type="ECO:0000313" key="3">
    <source>
        <dbReference type="Proteomes" id="UP000230069"/>
    </source>
</evidence>
<reference evidence="2 3" key="1">
    <citation type="submission" date="2017-09" db="EMBL/GenBank/DDBJ databases">
        <title>WGS assembly of Aquilegia coerulea Goldsmith.</title>
        <authorList>
            <person name="Hodges S."/>
            <person name="Kramer E."/>
            <person name="Nordborg M."/>
            <person name="Tomkins J."/>
            <person name="Borevitz J."/>
            <person name="Derieg N."/>
            <person name="Yan J."/>
            <person name="Mihaltcheva S."/>
            <person name="Hayes R.D."/>
            <person name="Rokhsar D."/>
        </authorList>
    </citation>
    <scope>NUCLEOTIDE SEQUENCE [LARGE SCALE GENOMIC DNA]</scope>
    <source>
        <strain evidence="3">cv. Goldsmith</strain>
    </source>
</reference>
<dbReference type="Proteomes" id="UP000230069">
    <property type="component" value="Unassembled WGS sequence"/>
</dbReference>
<proteinExistence type="predicted"/>
<evidence type="ECO:0000256" key="1">
    <source>
        <dbReference type="SAM" id="MobiDB-lite"/>
    </source>
</evidence>
<keyword evidence="3" id="KW-1185">Reference proteome</keyword>
<dbReference type="OrthoDB" id="673745at2759"/>
<accession>A0A2G5E222</accession>
<dbReference type="EMBL" id="KZ305030">
    <property type="protein sequence ID" value="PIA49822.1"/>
    <property type="molecule type" value="Genomic_DNA"/>
</dbReference>
<gene>
    <name evidence="2" type="ORF">AQUCO_01300514v1</name>
</gene>
<evidence type="ECO:0000313" key="2">
    <source>
        <dbReference type="EMBL" id="PIA49822.1"/>
    </source>
</evidence>
<sequence length="244" mass="27634">MGGKGQRRREKNYNAAHGGSYSRLPPPPKPNDIDALPSKLRKLLEFTSTSSSSTKGKALTDVEAQKKNNKKKDVVKTEKKSNLKDEPVPKTYISKEKGNDEKVVRAKYKDGNDEADHEDTNDKKKGKRKRKQVKDLRFDAIGEMGSYGSKKRERKKKYLEAKKMKHKKAKVEEGTEFPEREHIAFGDVVDAPPKLIALPKAFKKVQDASHERLRLQAVEAYRNRKGWISRPGISLPSIIPDVSV</sequence>
<dbReference type="PANTHER" id="PTHR37218">
    <property type="entry name" value="COILED-COIL PROTEIN"/>
    <property type="match status" value="1"/>
</dbReference>
<feature type="compositionally biased region" description="Basic residues" evidence="1">
    <location>
        <begin position="1"/>
        <end position="10"/>
    </location>
</feature>
<feature type="region of interest" description="Disordered" evidence="1">
    <location>
        <begin position="1"/>
        <end position="135"/>
    </location>
</feature>
<feature type="compositionally biased region" description="Basic and acidic residues" evidence="1">
    <location>
        <begin position="58"/>
        <end position="123"/>
    </location>
</feature>
<dbReference type="STRING" id="218851.A0A2G5E222"/>
<dbReference type="PANTHER" id="PTHR37218:SF2">
    <property type="entry name" value="COILED-COIL PROTEIN"/>
    <property type="match status" value="1"/>
</dbReference>
<protein>
    <submittedName>
        <fullName evidence="2">Uncharacterized protein</fullName>
    </submittedName>
</protein>
<dbReference type="FunCoup" id="A0A2G5E222">
    <property type="interactions" value="1686"/>
</dbReference>
<dbReference type="EMBL" id="KZ305030">
    <property type="protein sequence ID" value="PIA49823.1"/>
    <property type="molecule type" value="Genomic_DNA"/>
</dbReference>
<name>A0A2G5E222_AQUCA</name>